<dbReference type="GO" id="GO:0000160">
    <property type="term" value="P:phosphorelay signal transduction system"/>
    <property type="evidence" value="ECO:0007669"/>
    <property type="project" value="InterPro"/>
</dbReference>
<dbReference type="Pfam" id="PF00072">
    <property type="entry name" value="Response_reg"/>
    <property type="match status" value="1"/>
</dbReference>
<proteinExistence type="predicted"/>
<comment type="caution">
    <text evidence="4">The sequence shown here is derived from an EMBL/GenBank/DDBJ whole genome shotgun (WGS) entry which is preliminary data.</text>
</comment>
<dbReference type="EMBL" id="JACHGB010000009">
    <property type="protein sequence ID" value="MBB5273856.1"/>
    <property type="molecule type" value="Genomic_DNA"/>
</dbReference>
<dbReference type="PANTHER" id="PTHR44591:SF3">
    <property type="entry name" value="RESPONSE REGULATORY DOMAIN-CONTAINING PROTEIN"/>
    <property type="match status" value="1"/>
</dbReference>
<dbReference type="SMART" id="SM00448">
    <property type="entry name" value="REC"/>
    <property type="match status" value="1"/>
</dbReference>
<feature type="modified residue" description="4-aspartylphosphate" evidence="2">
    <location>
        <position position="56"/>
    </location>
</feature>
<dbReference type="AlphaFoldDB" id="A0A7W8HKP5"/>
<accession>A0A7W8HKP5</accession>
<evidence type="ECO:0000256" key="2">
    <source>
        <dbReference type="PROSITE-ProRule" id="PRU00169"/>
    </source>
</evidence>
<keyword evidence="1 2" id="KW-0597">Phosphoprotein</keyword>
<dbReference type="Gene3D" id="3.40.50.2300">
    <property type="match status" value="1"/>
</dbReference>
<dbReference type="SUPFAM" id="SSF52172">
    <property type="entry name" value="CheY-like"/>
    <property type="match status" value="1"/>
</dbReference>
<keyword evidence="5" id="KW-1185">Reference proteome</keyword>
<feature type="domain" description="Response regulatory" evidence="3">
    <location>
        <begin position="3"/>
        <end position="123"/>
    </location>
</feature>
<evidence type="ECO:0000259" key="3">
    <source>
        <dbReference type="PROSITE" id="PS50110"/>
    </source>
</evidence>
<dbReference type="RefSeq" id="WP_183970714.1">
    <property type="nucleotide sequence ID" value="NZ_BAABEW010000005.1"/>
</dbReference>
<dbReference type="InterPro" id="IPR011006">
    <property type="entry name" value="CheY-like_superfamily"/>
</dbReference>
<name>A0A7W8HKP5_9BURK</name>
<gene>
    <name evidence="4" type="ORF">HNQ70_003888</name>
</gene>
<evidence type="ECO:0000313" key="5">
    <source>
        <dbReference type="Proteomes" id="UP000532440"/>
    </source>
</evidence>
<dbReference type="Proteomes" id="UP000532440">
    <property type="component" value="Unassembled WGS sequence"/>
</dbReference>
<organism evidence="4 5">
    <name type="scientific">Quisquiliibacterium transsilvanicum</name>
    <dbReference type="NCBI Taxonomy" id="1549638"/>
    <lineage>
        <taxon>Bacteria</taxon>
        <taxon>Pseudomonadati</taxon>
        <taxon>Pseudomonadota</taxon>
        <taxon>Betaproteobacteria</taxon>
        <taxon>Burkholderiales</taxon>
        <taxon>Burkholderiaceae</taxon>
        <taxon>Quisquiliibacterium</taxon>
    </lineage>
</organism>
<dbReference type="PANTHER" id="PTHR44591">
    <property type="entry name" value="STRESS RESPONSE REGULATOR PROTEIN 1"/>
    <property type="match status" value="1"/>
</dbReference>
<reference evidence="4 5" key="1">
    <citation type="submission" date="2020-08" db="EMBL/GenBank/DDBJ databases">
        <title>Genomic Encyclopedia of Type Strains, Phase IV (KMG-IV): sequencing the most valuable type-strain genomes for metagenomic binning, comparative biology and taxonomic classification.</title>
        <authorList>
            <person name="Goeker M."/>
        </authorList>
    </citation>
    <scope>NUCLEOTIDE SEQUENCE [LARGE SCALE GENOMIC DNA]</scope>
    <source>
        <strain evidence="4 5">DSM 29781</strain>
    </source>
</reference>
<protein>
    <submittedName>
        <fullName evidence="4">CheY-like chemotaxis protein</fullName>
    </submittedName>
</protein>
<evidence type="ECO:0000313" key="4">
    <source>
        <dbReference type="EMBL" id="MBB5273856.1"/>
    </source>
</evidence>
<dbReference type="InterPro" id="IPR050595">
    <property type="entry name" value="Bact_response_regulator"/>
</dbReference>
<dbReference type="InterPro" id="IPR001789">
    <property type="entry name" value="Sig_transdc_resp-reg_receiver"/>
</dbReference>
<dbReference type="PROSITE" id="PS50110">
    <property type="entry name" value="RESPONSE_REGULATORY"/>
    <property type="match status" value="1"/>
</dbReference>
<sequence length="141" mass="15207">MKNILLVDDDEDQLALMRLVLAREFPGIDVLAVSSGNQALEALDAAAQAPVLMMVDVKMPGMDGPATVRRIRERSRWAGCPIVMMSTSETPEDISASLEAGADIYLRKPLTLDDWARTLHGVANYWSHPGSPPDGGAHVVA</sequence>
<evidence type="ECO:0000256" key="1">
    <source>
        <dbReference type="ARBA" id="ARBA00022553"/>
    </source>
</evidence>